<evidence type="ECO:0000313" key="4">
    <source>
        <dbReference type="Proteomes" id="UP000719942"/>
    </source>
</evidence>
<accession>A0ABS7DM98</accession>
<dbReference type="Proteomes" id="UP000719942">
    <property type="component" value="Unassembled WGS sequence"/>
</dbReference>
<reference evidence="3 4" key="1">
    <citation type="submission" date="2021-03" db="EMBL/GenBank/DDBJ databases">
        <title>Caproiciproducens sp. nov. isolated from feces of cow.</title>
        <authorList>
            <person name="Choi J.-Y."/>
        </authorList>
    </citation>
    <scope>NUCLEOTIDE SEQUENCE [LARGE SCALE GENOMIC DNA]</scope>
    <source>
        <strain evidence="3 4">AGMB10547</strain>
    </source>
</reference>
<keyword evidence="2" id="KW-0732">Signal</keyword>
<evidence type="ECO:0000256" key="2">
    <source>
        <dbReference type="SAM" id="SignalP"/>
    </source>
</evidence>
<name>A0ABS7DM98_9FIRM</name>
<comment type="caution">
    <text evidence="3">The sequence shown here is derived from an EMBL/GenBank/DDBJ whole genome shotgun (WGS) entry which is preliminary data.</text>
</comment>
<organism evidence="3 4">
    <name type="scientific">Caproiciproducens faecalis</name>
    <dbReference type="NCBI Taxonomy" id="2820301"/>
    <lineage>
        <taxon>Bacteria</taxon>
        <taxon>Bacillati</taxon>
        <taxon>Bacillota</taxon>
        <taxon>Clostridia</taxon>
        <taxon>Eubacteriales</taxon>
        <taxon>Acutalibacteraceae</taxon>
        <taxon>Caproiciproducens</taxon>
    </lineage>
</organism>
<feature type="signal peptide" evidence="2">
    <location>
        <begin position="1"/>
        <end position="26"/>
    </location>
</feature>
<evidence type="ECO:0000256" key="1">
    <source>
        <dbReference type="SAM" id="MobiDB-lite"/>
    </source>
</evidence>
<feature type="region of interest" description="Disordered" evidence="1">
    <location>
        <begin position="302"/>
        <end position="339"/>
    </location>
</feature>
<protein>
    <submittedName>
        <fullName evidence="3">Uncharacterized protein</fullName>
    </submittedName>
</protein>
<proteinExistence type="predicted"/>
<evidence type="ECO:0000313" key="3">
    <source>
        <dbReference type="EMBL" id="MBW7572426.1"/>
    </source>
</evidence>
<feature type="chain" id="PRO_5045560673" evidence="2">
    <location>
        <begin position="27"/>
        <end position="526"/>
    </location>
</feature>
<dbReference type="EMBL" id="JAGFNZ010000002">
    <property type="protein sequence ID" value="MBW7572426.1"/>
    <property type="molecule type" value="Genomic_DNA"/>
</dbReference>
<sequence length="526" mass="57921">MKKITRILCMVAAIICIIGNASLAFAETKLENIKDDETANKLWENYPITALSLTTLHKHKDNATFFWDVFKLNGSESAITLSTSKPKNFSIIFTGDGTPSTMSWLLNSDIKTDANNLLGEGGEYLPQEQGLQNIVTIEEVIDLKNVKLSEDRSQITGEFSYYGQFYRLGKNMINQTNGKYDSLEPYPKFTIHTNGVVKADIYYDDGNWNIGFNCLPYNNQCIVEENGKKWVYPMWQYGGDTEKRPIGSTELSLRFYMFASELVFSDTPFPPENSGAVSPIKVAAAAVLSVGAATTGSVALSTFSGSDSEQCADNEGNDTETSEQNTDDNPEQDAESHDDSAEYSILINDGATLPDLCNTKGASVQIPIYIENGDNLGWHYIITAICPNAIKAVTGMAISPDGSNSAYAAISITGKEFKEDSLPVYCTIIAFADSDGHKVQTHDNFELALYNQGLHAEAKDSHKGFNADNLKVTYIHESKVKGIADKIELKKDEFTAKVIEETQFEIKVDISAKEKKLGNCVITIKK</sequence>
<keyword evidence="4" id="KW-1185">Reference proteome</keyword>
<gene>
    <name evidence="3" type="ORF">J5W02_06325</name>
</gene>
<feature type="compositionally biased region" description="Acidic residues" evidence="1">
    <location>
        <begin position="310"/>
        <end position="333"/>
    </location>
</feature>
<dbReference type="RefSeq" id="WP_219964831.1">
    <property type="nucleotide sequence ID" value="NZ_JAGFNZ010000002.1"/>
</dbReference>